<feature type="transmembrane region" description="Helical" evidence="1">
    <location>
        <begin position="43"/>
        <end position="62"/>
    </location>
</feature>
<evidence type="ECO:0000256" key="1">
    <source>
        <dbReference type="SAM" id="Phobius"/>
    </source>
</evidence>
<evidence type="ECO:0000313" key="3">
    <source>
        <dbReference type="Proteomes" id="UP001165297"/>
    </source>
</evidence>
<dbReference type="RefSeq" id="WP_226182092.1">
    <property type="nucleotide sequence ID" value="NZ_JAJADQ010000001.1"/>
</dbReference>
<feature type="transmembrane region" description="Helical" evidence="1">
    <location>
        <begin position="74"/>
        <end position="91"/>
    </location>
</feature>
<keyword evidence="1" id="KW-0472">Membrane</keyword>
<evidence type="ECO:0000313" key="2">
    <source>
        <dbReference type="EMBL" id="MCB2376298.1"/>
    </source>
</evidence>
<feature type="transmembrane region" description="Helical" evidence="1">
    <location>
        <begin position="12"/>
        <end position="37"/>
    </location>
</feature>
<reference evidence="2" key="1">
    <citation type="submission" date="2021-10" db="EMBL/GenBank/DDBJ databases">
        <authorList>
            <person name="Dean J.D."/>
            <person name="Kim M.K."/>
            <person name="Newey C.N."/>
            <person name="Stoker T.S."/>
            <person name="Thompson D.W."/>
            <person name="Grose J.H."/>
        </authorList>
    </citation>
    <scope>NUCLEOTIDE SEQUENCE</scope>
    <source>
        <strain evidence="2">BT635</strain>
    </source>
</reference>
<keyword evidence="1" id="KW-0812">Transmembrane</keyword>
<sequence>MSLYYQPSKRITLGGILGFVLVGAAAAFGLAFAYVYATWYIPFIYINVVLTLGFGALLAYAVKRMTTVGKLRNPALVGWLALAVGLWAWYVQWAVYLTLLNGAGETEYAGHRFSITHTSFETDTFLGIITRPDLVLAMLPRLAEDGIWSIFTVKVSGFLLYLVWFAELAILLVFPWIVAHAEAATPFSERAGQWAEKLTFPQPAAAFSDPDATKAALEAADWSHLQPLPAEEITNSFGRLHLFHAPQDEDCCYLSLENVTIEVDDKGKSSEKATDVLQYLQVSPQVCRDLHARFGTAPVPAESVTAG</sequence>
<dbReference type="Proteomes" id="UP001165297">
    <property type="component" value="Unassembled WGS sequence"/>
</dbReference>
<gene>
    <name evidence="2" type="ORF">LGH70_01805</name>
</gene>
<name>A0ABS8A7C4_9BACT</name>
<proteinExistence type="predicted"/>
<dbReference type="EMBL" id="JAJADQ010000001">
    <property type="protein sequence ID" value="MCB2376298.1"/>
    <property type="molecule type" value="Genomic_DNA"/>
</dbReference>
<accession>A0ABS8A7C4</accession>
<keyword evidence="3" id="KW-1185">Reference proteome</keyword>
<protein>
    <submittedName>
        <fullName evidence="2">Uncharacterized protein</fullName>
    </submittedName>
</protein>
<feature type="transmembrane region" description="Helical" evidence="1">
    <location>
        <begin position="158"/>
        <end position="178"/>
    </location>
</feature>
<keyword evidence="1" id="KW-1133">Transmembrane helix</keyword>
<comment type="caution">
    <text evidence="2">The sequence shown here is derived from an EMBL/GenBank/DDBJ whole genome shotgun (WGS) entry which is preliminary data.</text>
</comment>
<organism evidence="2 3">
    <name type="scientific">Hymenobacter nitidus</name>
    <dbReference type="NCBI Taxonomy" id="2880929"/>
    <lineage>
        <taxon>Bacteria</taxon>
        <taxon>Pseudomonadati</taxon>
        <taxon>Bacteroidota</taxon>
        <taxon>Cytophagia</taxon>
        <taxon>Cytophagales</taxon>
        <taxon>Hymenobacteraceae</taxon>
        <taxon>Hymenobacter</taxon>
    </lineage>
</organism>